<organism evidence="3 4">
    <name type="scientific">Aliikangiella coralliicola</name>
    <dbReference type="NCBI Taxonomy" id="2592383"/>
    <lineage>
        <taxon>Bacteria</taxon>
        <taxon>Pseudomonadati</taxon>
        <taxon>Pseudomonadota</taxon>
        <taxon>Gammaproteobacteria</taxon>
        <taxon>Oceanospirillales</taxon>
        <taxon>Pleioneaceae</taxon>
        <taxon>Aliikangiella</taxon>
    </lineage>
</organism>
<evidence type="ECO:0000313" key="4">
    <source>
        <dbReference type="Proteomes" id="UP000315439"/>
    </source>
</evidence>
<dbReference type="InterPro" id="IPR027417">
    <property type="entry name" value="P-loop_NTPase"/>
</dbReference>
<name>A0A545UG28_9GAMM</name>
<comment type="caution">
    <text evidence="3">The sequence shown here is derived from an EMBL/GenBank/DDBJ whole genome shotgun (WGS) entry which is preliminary data.</text>
</comment>
<dbReference type="PROSITE" id="PS50005">
    <property type="entry name" value="TPR"/>
    <property type="match status" value="1"/>
</dbReference>
<evidence type="ECO:0000259" key="2">
    <source>
        <dbReference type="Pfam" id="PF01656"/>
    </source>
</evidence>
<keyword evidence="1" id="KW-0802">TPR repeat</keyword>
<sequence>MYIVTFYSFKGGVGRSMALANVAAELAKKGRRVLIVDFDLEAPGLQTFDFGSDTRLKGGVVDYVTEYLDTNRSPDLINHVRKCGNFEENGGEVWLMPAGNQDKNYSRRLSKIDWQSLYKNKSGYLFFEDIKAQWQSKISPDYVLIDSRTGHTDVGGICTRQLPNSVVFLFFPNEQNLIGLRKIVSSVEEESIRRKDEKRNSIETHFVSSNVPDLDDEDQILADRLIAFSRDLNYKQLTTTIHRYDSLALLNQEIFTLSRPRSRLAKEYRQLTQQIMLKNPEDIDGAASYLESLKNLEYSSSNMEKIFTRLSSIQKRHKDNPNILKLLASVKERLGDYEEAIFLVSKAIELGDNDPTVRLNRAKLLISTGTEDKALVDIKTALDSADLGFSGVRLAFNLVNIINPSKLSEILKSNAYLNLDEFGFVELIGTYLQNDSSRLELAEQALTSFIKEQEEHNSELKLDFATRTLTLVLIARGKFDEAIVLFTHRPSEEDDIDVLFNYAIAEWGNTKETPKDLFQLVLNKLPNIDFSVNNPNLKQCIALCFWAVGKKTEALEILELAIHDAMEFSESIFSCWSYLNLSRKRFIEDVISMKKMINGDSILPEIFKGHSQLF</sequence>
<dbReference type="InterPro" id="IPR050678">
    <property type="entry name" value="DNA_Partitioning_ATPase"/>
</dbReference>
<dbReference type="InterPro" id="IPR002586">
    <property type="entry name" value="CobQ/CobB/MinD/ParA_Nub-bd_dom"/>
</dbReference>
<dbReference type="SUPFAM" id="SSF48452">
    <property type="entry name" value="TPR-like"/>
    <property type="match status" value="1"/>
</dbReference>
<dbReference type="Pfam" id="PF01656">
    <property type="entry name" value="CbiA"/>
    <property type="match status" value="1"/>
</dbReference>
<dbReference type="Proteomes" id="UP000315439">
    <property type="component" value="Unassembled WGS sequence"/>
</dbReference>
<dbReference type="PANTHER" id="PTHR13696">
    <property type="entry name" value="P-LOOP CONTAINING NUCLEOSIDE TRIPHOSPHATE HYDROLASE"/>
    <property type="match status" value="1"/>
</dbReference>
<dbReference type="InterPro" id="IPR011990">
    <property type="entry name" value="TPR-like_helical_dom_sf"/>
</dbReference>
<accession>A0A545UG28</accession>
<dbReference type="Gene3D" id="1.25.40.10">
    <property type="entry name" value="Tetratricopeptide repeat domain"/>
    <property type="match status" value="1"/>
</dbReference>
<dbReference type="AlphaFoldDB" id="A0A545UG28"/>
<reference evidence="3 4" key="1">
    <citation type="submission" date="2019-07" db="EMBL/GenBank/DDBJ databases">
        <title>Draft genome for Aliikangiella sp. M105.</title>
        <authorList>
            <person name="Wang G."/>
        </authorList>
    </citation>
    <scope>NUCLEOTIDE SEQUENCE [LARGE SCALE GENOMIC DNA]</scope>
    <source>
        <strain evidence="3 4">M105</strain>
    </source>
</reference>
<dbReference type="NCBIfam" id="NF047398">
    <property type="entry name" value="AAA_KGGVGR"/>
    <property type="match status" value="1"/>
</dbReference>
<dbReference type="Gene3D" id="3.40.50.300">
    <property type="entry name" value="P-loop containing nucleotide triphosphate hydrolases"/>
    <property type="match status" value="1"/>
</dbReference>
<gene>
    <name evidence="3" type="ORF">FLL46_07455</name>
</gene>
<feature type="domain" description="CobQ/CobB/MinD/ParA nucleotide binding" evidence="2">
    <location>
        <begin position="5"/>
        <end position="320"/>
    </location>
</feature>
<dbReference type="PANTHER" id="PTHR13696:SF52">
    <property type="entry name" value="PARA FAMILY PROTEIN CT_582"/>
    <property type="match status" value="1"/>
</dbReference>
<dbReference type="SUPFAM" id="SSF52540">
    <property type="entry name" value="P-loop containing nucleoside triphosphate hydrolases"/>
    <property type="match status" value="1"/>
</dbReference>
<keyword evidence="4" id="KW-1185">Reference proteome</keyword>
<evidence type="ECO:0000313" key="3">
    <source>
        <dbReference type="EMBL" id="TQV88353.1"/>
    </source>
</evidence>
<proteinExistence type="predicted"/>
<dbReference type="RefSeq" id="WP_142892861.1">
    <property type="nucleotide sequence ID" value="NZ_ML660162.1"/>
</dbReference>
<dbReference type="OrthoDB" id="580767at2"/>
<dbReference type="InterPro" id="IPR019734">
    <property type="entry name" value="TPR_rpt"/>
</dbReference>
<dbReference type="EMBL" id="VIKS01000004">
    <property type="protein sequence ID" value="TQV88353.1"/>
    <property type="molecule type" value="Genomic_DNA"/>
</dbReference>
<protein>
    <submittedName>
        <fullName evidence="3">AAA family ATPase</fullName>
    </submittedName>
</protein>
<evidence type="ECO:0000256" key="1">
    <source>
        <dbReference type="PROSITE-ProRule" id="PRU00339"/>
    </source>
</evidence>
<feature type="repeat" description="TPR" evidence="1">
    <location>
        <begin position="321"/>
        <end position="354"/>
    </location>
</feature>